<name>A0A1G7AL00_NIADE</name>
<dbReference type="AlphaFoldDB" id="A0A1G7AL00"/>
<evidence type="ECO:0000313" key="2">
    <source>
        <dbReference type="Proteomes" id="UP000198757"/>
    </source>
</evidence>
<sequence length="98" mass="11319">MKGAAYPVFSGEPKSDLNRFIMDTYIIEITNNKAYKLLKDLEDLNIIKVLKKSKTIKTPEIATSDTAGFRGALKLSKEKFEDFQRHAQEIRKEWPENI</sequence>
<protein>
    <submittedName>
        <fullName evidence="1">Uncharacterized protein</fullName>
    </submittedName>
</protein>
<dbReference type="EMBL" id="FMZO01000024">
    <property type="protein sequence ID" value="SDE15390.1"/>
    <property type="molecule type" value="Genomic_DNA"/>
</dbReference>
<proteinExistence type="predicted"/>
<gene>
    <name evidence="1" type="ORF">SAMN04487894_1243</name>
</gene>
<keyword evidence="2" id="KW-1185">Reference proteome</keyword>
<evidence type="ECO:0000313" key="1">
    <source>
        <dbReference type="EMBL" id="SDE15390.1"/>
    </source>
</evidence>
<accession>A0A1G7AL00</accession>
<dbReference type="STRING" id="1285928.SAMN04487894_1243"/>
<organism evidence="1 2">
    <name type="scientific">Niabella drilacis (strain DSM 25811 / CCM 8410 / CCUG 62505 / LMG 26954 / E90)</name>
    <dbReference type="NCBI Taxonomy" id="1285928"/>
    <lineage>
        <taxon>Bacteria</taxon>
        <taxon>Pseudomonadati</taxon>
        <taxon>Bacteroidota</taxon>
        <taxon>Chitinophagia</taxon>
        <taxon>Chitinophagales</taxon>
        <taxon>Chitinophagaceae</taxon>
        <taxon>Niabella</taxon>
    </lineage>
</organism>
<reference evidence="2" key="1">
    <citation type="submission" date="2016-10" db="EMBL/GenBank/DDBJ databases">
        <authorList>
            <person name="Varghese N."/>
            <person name="Submissions S."/>
        </authorList>
    </citation>
    <scope>NUCLEOTIDE SEQUENCE [LARGE SCALE GENOMIC DNA]</scope>
    <source>
        <strain evidence="2">DSM 25811 / CCM 8410 / LMG 26954 / E90</strain>
    </source>
</reference>
<dbReference type="Proteomes" id="UP000198757">
    <property type="component" value="Unassembled WGS sequence"/>
</dbReference>